<protein>
    <submittedName>
        <fullName evidence="3">SH2 domain-containing protein</fullName>
    </submittedName>
</protein>
<feature type="compositionally biased region" description="Basic and acidic residues" evidence="1">
    <location>
        <begin position="67"/>
        <end position="97"/>
    </location>
</feature>
<evidence type="ECO:0000313" key="2">
    <source>
        <dbReference type="Proteomes" id="UP000492821"/>
    </source>
</evidence>
<accession>A0A7E4V8G9</accession>
<organism evidence="2 3">
    <name type="scientific">Panagrellus redivivus</name>
    <name type="common">Microworm</name>
    <dbReference type="NCBI Taxonomy" id="6233"/>
    <lineage>
        <taxon>Eukaryota</taxon>
        <taxon>Metazoa</taxon>
        <taxon>Ecdysozoa</taxon>
        <taxon>Nematoda</taxon>
        <taxon>Chromadorea</taxon>
        <taxon>Rhabditida</taxon>
        <taxon>Tylenchina</taxon>
        <taxon>Panagrolaimomorpha</taxon>
        <taxon>Panagrolaimoidea</taxon>
        <taxon>Panagrolaimidae</taxon>
        <taxon>Panagrellus</taxon>
    </lineage>
</organism>
<keyword evidence="2" id="KW-1185">Reference proteome</keyword>
<feature type="region of interest" description="Disordered" evidence="1">
    <location>
        <begin position="1"/>
        <end position="112"/>
    </location>
</feature>
<reference evidence="3" key="2">
    <citation type="submission" date="2020-10" db="UniProtKB">
        <authorList>
            <consortium name="WormBaseParasite"/>
        </authorList>
    </citation>
    <scope>IDENTIFICATION</scope>
</reference>
<feature type="compositionally biased region" description="Basic and acidic residues" evidence="1">
    <location>
        <begin position="24"/>
        <end position="36"/>
    </location>
</feature>
<feature type="compositionally biased region" description="Basic and acidic residues" evidence="1">
    <location>
        <begin position="1"/>
        <end position="12"/>
    </location>
</feature>
<evidence type="ECO:0000313" key="3">
    <source>
        <dbReference type="WBParaSite" id="Pan_g17385.t1"/>
    </source>
</evidence>
<dbReference type="Proteomes" id="UP000492821">
    <property type="component" value="Unassembled WGS sequence"/>
</dbReference>
<proteinExistence type="predicted"/>
<dbReference type="AlphaFoldDB" id="A0A7E4V8G9"/>
<dbReference type="PANTHER" id="PTHR31128">
    <property type="entry name" value="PROTEIN CBR-CLEC-135-RELATED"/>
    <property type="match status" value="1"/>
</dbReference>
<sequence>MSRNRNDQKSNPREVSPPSYSVIEDSRGELVNRDLNVKWPQRPRTGHHSLGEYLRRRETRHKSASKRSPDEESSQKRSSKEKSDKSDATDKTDRTDEQASPPAVASPSECVRPDWPKAFSGISPSHSMKERLRPTRFLLYYCRPDALLSLNDVPVCLPLMVAYMSSKGVLYNFGVEKERDKQGTMWRVVMGDGPPEPGFRSLAALVKYYQTYGELRPTGECENFSVP</sequence>
<dbReference type="WBParaSite" id="Pan_g17385.t1">
    <property type="protein sequence ID" value="Pan_g17385.t1"/>
    <property type="gene ID" value="Pan_g17385"/>
</dbReference>
<evidence type="ECO:0000256" key="1">
    <source>
        <dbReference type="SAM" id="MobiDB-lite"/>
    </source>
</evidence>
<name>A0A7E4V8G9_PANRE</name>
<reference evidence="2" key="1">
    <citation type="journal article" date="2013" name="Genetics">
        <title>The draft genome and transcriptome of Panagrellus redivivus are shaped by the harsh demands of a free-living lifestyle.</title>
        <authorList>
            <person name="Srinivasan J."/>
            <person name="Dillman A.R."/>
            <person name="Macchietto M.G."/>
            <person name="Heikkinen L."/>
            <person name="Lakso M."/>
            <person name="Fracchia K.M."/>
            <person name="Antoshechkin I."/>
            <person name="Mortazavi A."/>
            <person name="Wong G."/>
            <person name="Sternberg P.W."/>
        </authorList>
    </citation>
    <scope>NUCLEOTIDE SEQUENCE [LARGE SCALE GENOMIC DNA]</scope>
    <source>
        <strain evidence="2">MT8872</strain>
    </source>
</reference>